<organism evidence="4">
    <name type="scientific">Caldilineaceae bacterium SB0661_bin_32</name>
    <dbReference type="NCBI Taxonomy" id="2605255"/>
    <lineage>
        <taxon>Bacteria</taxon>
        <taxon>Bacillati</taxon>
        <taxon>Chloroflexota</taxon>
        <taxon>Caldilineae</taxon>
        <taxon>Caldilineales</taxon>
        <taxon>Caldilineaceae</taxon>
    </lineage>
</organism>
<dbReference type="GO" id="GO:0000166">
    <property type="term" value="F:nucleotide binding"/>
    <property type="evidence" value="ECO:0007669"/>
    <property type="project" value="InterPro"/>
</dbReference>
<dbReference type="SUPFAM" id="SSF55347">
    <property type="entry name" value="Glyceraldehyde-3-phosphate dehydrogenase-like, C-terminal domain"/>
    <property type="match status" value="1"/>
</dbReference>
<dbReference type="InterPro" id="IPR055170">
    <property type="entry name" value="GFO_IDH_MocA-like_dom"/>
</dbReference>
<proteinExistence type="predicted"/>
<dbReference type="InterPro" id="IPR000683">
    <property type="entry name" value="Gfo/Idh/MocA-like_OxRdtase_N"/>
</dbReference>
<dbReference type="Pfam" id="PF22725">
    <property type="entry name" value="GFO_IDH_MocA_C3"/>
    <property type="match status" value="1"/>
</dbReference>
<dbReference type="GO" id="GO:0016491">
    <property type="term" value="F:oxidoreductase activity"/>
    <property type="evidence" value="ECO:0007669"/>
    <property type="project" value="UniProtKB-KW"/>
</dbReference>
<evidence type="ECO:0000256" key="1">
    <source>
        <dbReference type="ARBA" id="ARBA00023002"/>
    </source>
</evidence>
<dbReference type="PANTHER" id="PTHR43818:SF11">
    <property type="entry name" value="BCDNA.GH03377"/>
    <property type="match status" value="1"/>
</dbReference>
<evidence type="ECO:0000259" key="3">
    <source>
        <dbReference type="Pfam" id="PF22725"/>
    </source>
</evidence>
<dbReference type="SUPFAM" id="SSF51735">
    <property type="entry name" value="NAD(P)-binding Rossmann-fold domains"/>
    <property type="match status" value="1"/>
</dbReference>
<comment type="caution">
    <text evidence="4">The sequence shown here is derived from an EMBL/GenBank/DDBJ whole genome shotgun (WGS) entry which is preliminary data.</text>
</comment>
<feature type="domain" description="GFO/IDH/MocA-like oxidoreductase" evidence="3">
    <location>
        <begin position="136"/>
        <end position="265"/>
    </location>
</feature>
<dbReference type="Gene3D" id="3.30.360.10">
    <property type="entry name" value="Dihydrodipicolinate Reductase, domain 2"/>
    <property type="match status" value="1"/>
</dbReference>
<reference evidence="4" key="1">
    <citation type="submission" date="2019-09" db="EMBL/GenBank/DDBJ databases">
        <title>Characterisation of the sponge microbiome using genome-centric metagenomics.</title>
        <authorList>
            <person name="Engelberts J.P."/>
            <person name="Robbins S.J."/>
            <person name="De Goeij J.M."/>
            <person name="Aranda M."/>
            <person name="Bell S.C."/>
            <person name="Webster N.S."/>
        </authorList>
    </citation>
    <scope>NUCLEOTIDE SEQUENCE</scope>
    <source>
        <strain evidence="4">SB0661_bin_32</strain>
    </source>
</reference>
<evidence type="ECO:0000313" key="4">
    <source>
        <dbReference type="EMBL" id="MYC94465.1"/>
    </source>
</evidence>
<dbReference type="Pfam" id="PF01408">
    <property type="entry name" value="GFO_IDH_MocA"/>
    <property type="match status" value="1"/>
</dbReference>
<dbReference type="PANTHER" id="PTHR43818">
    <property type="entry name" value="BCDNA.GH03377"/>
    <property type="match status" value="1"/>
</dbReference>
<accession>A0A6B1D4N8</accession>
<keyword evidence="1" id="KW-0560">Oxidoreductase</keyword>
<name>A0A6B1D4N8_9CHLR</name>
<dbReference type="AlphaFoldDB" id="A0A6B1D4N8"/>
<feature type="domain" description="Gfo/Idh/MocA-like oxidoreductase N-terminal" evidence="2">
    <location>
        <begin position="6"/>
        <end position="121"/>
    </location>
</feature>
<dbReference type="EMBL" id="VXMH01000026">
    <property type="protein sequence ID" value="MYC94465.1"/>
    <property type="molecule type" value="Genomic_DNA"/>
</dbReference>
<sequence length="344" mass="37896">MTQDTIRVGVVGAGANTRDRHIPGLQAIEGVEIVAVCNRSQESGERVAQRFGIEQVCTNWQDVVQAKDVDAVVIGTWPYMHRLLTVAALEADKHVMCEARMAMNASEAHCMYNALRSRPHLVAQIVPSPFSLRVDRTIQRLIRDGWLGDVLVVDIRAGGAFIDKDVEMHWRHNMDYSGLNVMTMGIWYEAMLRWVGEATSVVAKGKTFTPVRQDEEGRMMGVRIPDHIDIIADLANGGQAHIQVSNVTGFGDPPSATIYGSEGTLHFSGDVLTGGQRGDSGLSEIEVPAHEAGGWRVEEEFISAIRGHEVITHTDFATGVKYMEFTEAVHRSRRSGKTVNLPLL</sequence>
<gene>
    <name evidence="4" type="ORF">F4X14_05790</name>
</gene>
<evidence type="ECO:0000259" key="2">
    <source>
        <dbReference type="Pfam" id="PF01408"/>
    </source>
</evidence>
<dbReference type="Gene3D" id="3.40.50.720">
    <property type="entry name" value="NAD(P)-binding Rossmann-like Domain"/>
    <property type="match status" value="1"/>
</dbReference>
<protein>
    <submittedName>
        <fullName evidence="4">Gfo/Idh/MocA family oxidoreductase</fullName>
    </submittedName>
</protein>
<dbReference type="InterPro" id="IPR036291">
    <property type="entry name" value="NAD(P)-bd_dom_sf"/>
</dbReference>
<dbReference type="InterPro" id="IPR050463">
    <property type="entry name" value="Gfo/Idh/MocA_oxidrdct_glycsds"/>
</dbReference>